<dbReference type="EMBL" id="NBNE01003499">
    <property type="protein sequence ID" value="OWZ07541.1"/>
    <property type="molecule type" value="Genomic_DNA"/>
</dbReference>
<sequence length="493" mass="55808">MGLWFDVTHNVWIAYVFTLFSWSAQRSVLYCCNVVAGYVFVLTSSNKLVGTVKGIQGISQLIFSLPGGYFADHVRRDTMLKFSGVIGIFCAVITFFSVETTSINGLYVAFGLWGLFTAIQSPAMEALFADSIPPGKRSFPFMIKYNISNVAQMLGPALNIFLFWFYGDEWQLPELKLVLEFGCVLGVIGSFILFQFDDDHAKDYLNNNTNKEKDNEVQLDHVVTPSPLQLKLGDNRNELDMIYDYLDEDDSTVHDSSLQSVTENTALLFDKPTKGSDLKYQQCLQQVEDNEEGYLATIDTKFLCFRRKHVPYLLFVSDFILNNGAGMTINFFPLFFKEEYGLTPIHVCALFMSQSLVVMILSFLAQRVSMPCGRMLIIVFTRTFAVVCLFSMAYVKSMGLQIMLFLMRGGMMRCSQPLRRSILMDYVHSSMRARWNALEGLSVFSWSGSAVFGGFLIDAYGYRVCFIITSFVYCVGLGIEMLLMPLTKHAVER</sequence>
<feature type="transmembrane region" description="Helical" evidence="1">
    <location>
        <begin position="310"/>
        <end position="332"/>
    </location>
</feature>
<feature type="transmembrane region" description="Helical" evidence="1">
    <location>
        <begin position="435"/>
        <end position="455"/>
    </location>
</feature>
<accession>A0A225VPS1</accession>
<feature type="transmembrane region" description="Helical" evidence="1">
    <location>
        <begin position="372"/>
        <end position="392"/>
    </location>
</feature>
<dbReference type="Gene3D" id="1.20.1250.20">
    <property type="entry name" value="MFS general substrate transporter like domains"/>
    <property type="match status" value="2"/>
</dbReference>
<feature type="transmembrane region" description="Helical" evidence="1">
    <location>
        <begin position="79"/>
        <end position="98"/>
    </location>
</feature>
<proteinExistence type="predicted"/>
<feature type="transmembrane region" description="Helical" evidence="1">
    <location>
        <begin position="461"/>
        <end position="483"/>
    </location>
</feature>
<feature type="transmembrane region" description="Helical" evidence="1">
    <location>
        <begin position="145"/>
        <end position="166"/>
    </location>
</feature>
<dbReference type="InterPro" id="IPR036259">
    <property type="entry name" value="MFS_trans_sf"/>
</dbReference>
<keyword evidence="1" id="KW-0472">Membrane</keyword>
<keyword evidence="1" id="KW-1133">Transmembrane helix</keyword>
<feature type="transmembrane region" description="Helical" evidence="1">
    <location>
        <begin position="12"/>
        <end position="41"/>
    </location>
</feature>
<keyword evidence="3" id="KW-1185">Reference proteome</keyword>
<dbReference type="SUPFAM" id="SSF103473">
    <property type="entry name" value="MFS general substrate transporter"/>
    <property type="match status" value="1"/>
</dbReference>
<gene>
    <name evidence="2" type="ORF">PHMEG_00020055</name>
</gene>
<protein>
    <submittedName>
        <fullName evidence="2">Major Facilitator Superfamily (MFS) transporter</fullName>
    </submittedName>
</protein>
<organism evidence="2 3">
    <name type="scientific">Phytophthora megakarya</name>
    <dbReference type="NCBI Taxonomy" id="4795"/>
    <lineage>
        <taxon>Eukaryota</taxon>
        <taxon>Sar</taxon>
        <taxon>Stramenopiles</taxon>
        <taxon>Oomycota</taxon>
        <taxon>Peronosporomycetes</taxon>
        <taxon>Peronosporales</taxon>
        <taxon>Peronosporaceae</taxon>
        <taxon>Phytophthora</taxon>
    </lineage>
</organism>
<dbReference type="PANTHER" id="PTHR23525:SF1">
    <property type="entry name" value="NODULIN-LIKE DOMAIN-CONTAINING PROTEIN"/>
    <property type="match status" value="1"/>
</dbReference>
<dbReference type="PANTHER" id="PTHR23525">
    <property type="entry name" value="TRANSPORTER, PUTATIVE-RELATED"/>
    <property type="match status" value="1"/>
</dbReference>
<reference evidence="3" key="1">
    <citation type="submission" date="2017-03" db="EMBL/GenBank/DDBJ databases">
        <title>Phytopthora megakarya and P. palmivora, two closely related causual agents of cacao black pod achieved similar genome size and gene model numbers by different mechanisms.</title>
        <authorList>
            <person name="Ali S."/>
            <person name="Shao J."/>
            <person name="Larry D.J."/>
            <person name="Kronmiller B."/>
            <person name="Shen D."/>
            <person name="Strem M.D."/>
            <person name="Melnick R.L."/>
            <person name="Guiltinan M.J."/>
            <person name="Tyler B.M."/>
            <person name="Meinhardt L.W."/>
            <person name="Bailey B.A."/>
        </authorList>
    </citation>
    <scope>NUCLEOTIDE SEQUENCE [LARGE SCALE GENOMIC DNA]</scope>
    <source>
        <strain evidence="3">zdho120</strain>
    </source>
</reference>
<dbReference type="OrthoDB" id="541403at2759"/>
<evidence type="ECO:0000313" key="2">
    <source>
        <dbReference type="EMBL" id="OWZ07541.1"/>
    </source>
</evidence>
<dbReference type="Proteomes" id="UP000198211">
    <property type="component" value="Unassembled WGS sequence"/>
</dbReference>
<keyword evidence="1" id="KW-0812">Transmembrane</keyword>
<dbReference type="AlphaFoldDB" id="A0A225VPS1"/>
<feature type="transmembrane region" description="Helical" evidence="1">
    <location>
        <begin position="178"/>
        <end position="196"/>
    </location>
</feature>
<evidence type="ECO:0000313" key="3">
    <source>
        <dbReference type="Proteomes" id="UP000198211"/>
    </source>
</evidence>
<dbReference type="GO" id="GO:0022857">
    <property type="term" value="F:transmembrane transporter activity"/>
    <property type="evidence" value="ECO:0007669"/>
    <property type="project" value="InterPro"/>
</dbReference>
<dbReference type="InterPro" id="IPR011701">
    <property type="entry name" value="MFS"/>
</dbReference>
<feature type="transmembrane region" description="Helical" evidence="1">
    <location>
        <begin position="344"/>
        <end position="365"/>
    </location>
</feature>
<dbReference type="Pfam" id="PF07690">
    <property type="entry name" value="MFS_1"/>
    <property type="match status" value="1"/>
</dbReference>
<name>A0A225VPS1_9STRA</name>
<evidence type="ECO:0000256" key="1">
    <source>
        <dbReference type="SAM" id="Phobius"/>
    </source>
</evidence>
<comment type="caution">
    <text evidence="2">The sequence shown here is derived from an EMBL/GenBank/DDBJ whole genome shotgun (WGS) entry which is preliminary data.</text>
</comment>